<evidence type="ECO:0000256" key="1">
    <source>
        <dbReference type="SAM" id="MobiDB-lite"/>
    </source>
</evidence>
<evidence type="ECO:0000313" key="2">
    <source>
        <dbReference type="EMBL" id="KZT61804.1"/>
    </source>
</evidence>
<reference evidence="2 3" key="1">
    <citation type="journal article" date="2016" name="Mol. Biol. Evol.">
        <title>Comparative Genomics of Early-Diverging Mushroom-Forming Fungi Provides Insights into the Origins of Lignocellulose Decay Capabilities.</title>
        <authorList>
            <person name="Nagy L.G."/>
            <person name="Riley R."/>
            <person name="Tritt A."/>
            <person name="Adam C."/>
            <person name="Daum C."/>
            <person name="Floudas D."/>
            <person name="Sun H."/>
            <person name="Yadav J.S."/>
            <person name="Pangilinan J."/>
            <person name="Larsson K.H."/>
            <person name="Matsuura K."/>
            <person name="Barry K."/>
            <person name="Labutti K."/>
            <person name="Kuo R."/>
            <person name="Ohm R.A."/>
            <person name="Bhattacharya S.S."/>
            <person name="Shirouzu T."/>
            <person name="Yoshinaga Y."/>
            <person name="Martin F.M."/>
            <person name="Grigoriev I.V."/>
            <person name="Hibbett D.S."/>
        </authorList>
    </citation>
    <scope>NUCLEOTIDE SEQUENCE [LARGE SCALE GENOMIC DNA]</scope>
    <source>
        <strain evidence="2 3">HHB12733</strain>
    </source>
</reference>
<dbReference type="OrthoDB" id="10510344at2759"/>
<gene>
    <name evidence="2" type="ORF">CALCODRAFT_505913</name>
</gene>
<dbReference type="STRING" id="1353952.A0A165JGF4"/>
<keyword evidence="3" id="KW-1185">Reference proteome</keyword>
<dbReference type="EMBL" id="KV423920">
    <property type="protein sequence ID" value="KZT61804.1"/>
    <property type="molecule type" value="Genomic_DNA"/>
</dbReference>
<protein>
    <submittedName>
        <fullName evidence="2">Uncharacterized protein</fullName>
    </submittedName>
</protein>
<name>A0A165JGF4_9BASI</name>
<accession>A0A165JGF4</accession>
<feature type="region of interest" description="Disordered" evidence="1">
    <location>
        <begin position="243"/>
        <end position="262"/>
    </location>
</feature>
<evidence type="ECO:0000313" key="3">
    <source>
        <dbReference type="Proteomes" id="UP000076842"/>
    </source>
</evidence>
<sequence>MDVLIKGIPPVTLDPASFDQWLTIQEQLSGQWDKTQPDFEKHYTMMQSYWLTTISQSNGWEWDASRRDDEPFVNNLGQRLRGEVTKQMAIYAGHPDDFSLSNEMICYFAAFAIVHLIQNYVNGIPGGHAAISAHLARRFKPSVQPAKKRLPFTVPVDDLDWEIDTREGDPDAITLREICRYGDVYYITEQGEQAHFSVIGRNSTWDRARLCMESRIVIQDSKEGRKEISKEQLFMQYANRVAPPSNNMPNMHRSPPSTPGSLASKAHPILNNAVNMRGLHHGFSAF</sequence>
<dbReference type="Proteomes" id="UP000076842">
    <property type="component" value="Unassembled WGS sequence"/>
</dbReference>
<organism evidence="2 3">
    <name type="scientific">Calocera cornea HHB12733</name>
    <dbReference type="NCBI Taxonomy" id="1353952"/>
    <lineage>
        <taxon>Eukaryota</taxon>
        <taxon>Fungi</taxon>
        <taxon>Dikarya</taxon>
        <taxon>Basidiomycota</taxon>
        <taxon>Agaricomycotina</taxon>
        <taxon>Dacrymycetes</taxon>
        <taxon>Dacrymycetales</taxon>
        <taxon>Dacrymycetaceae</taxon>
        <taxon>Calocera</taxon>
    </lineage>
</organism>
<dbReference type="AlphaFoldDB" id="A0A165JGF4"/>
<dbReference type="InParanoid" id="A0A165JGF4"/>
<proteinExistence type="predicted"/>